<keyword evidence="1" id="KW-0175">Coiled coil</keyword>
<gene>
    <name evidence="3" type="ORF">QBC38DRAFT_44142</name>
</gene>
<accession>A0AAN7GSM9</accession>
<protein>
    <recommendedName>
        <fullName evidence="5">HAUS augmin-like complex subunit 3 N-terminal domain-containing protein</fullName>
    </recommendedName>
</protein>
<dbReference type="EMBL" id="MU865419">
    <property type="protein sequence ID" value="KAK4223638.1"/>
    <property type="molecule type" value="Genomic_DNA"/>
</dbReference>
<dbReference type="AlphaFoldDB" id="A0AAN7GSM9"/>
<feature type="compositionally biased region" description="Polar residues" evidence="2">
    <location>
        <begin position="354"/>
        <end position="366"/>
    </location>
</feature>
<reference evidence="3" key="2">
    <citation type="submission" date="2023-05" db="EMBL/GenBank/DDBJ databases">
        <authorList>
            <consortium name="Lawrence Berkeley National Laboratory"/>
            <person name="Steindorff A."/>
            <person name="Hensen N."/>
            <person name="Bonometti L."/>
            <person name="Westerberg I."/>
            <person name="Brannstrom I.O."/>
            <person name="Guillou S."/>
            <person name="Cros-Aarteil S."/>
            <person name="Calhoun S."/>
            <person name="Haridas S."/>
            <person name="Kuo A."/>
            <person name="Mondo S."/>
            <person name="Pangilinan J."/>
            <person name="Riley R."/>
            <person name="Labutti K."/>
            <person name="Andreopoulos B."/>
            <person name="Lipzen A."/>
            <person name="Chen C."/>
            <person name="Yanf M."/>
            <person name="Daum C."/>
            <person name="Ng V."/>
            <person name="Clum A."/>
            <person name="Ohm R."/>
            <person name="Martin F."/>
            <person name="Silar P."/>
            <person name="Natvig D."/>
            <person name="Lalanne C."/>
            <person name="Gautier V."/>
            <person name="Ament-Velasquez S.L."/>
            <person name="Kruys A."/>
            <person name="Hutchinson M.I."/>
            <person name="Powell A.J."/>
            <person name="Barry K."/>
            <person name="Miller A.N."/>
            <person name="Grigoriev I.V."/>
            <person name="Debuchy R."/>
            <person name="Gladieux P."/>
            <person name="Thoren M.H."/>
            <person name="Johannesson H."/>
        </authorList>
    </citation>
    <scope>NUCLEOTIDE SEQUENCE</scope>
    <source>
        <strain evidence="3">CBS 990.96</strain>
    </source>
</reference>
<dbReference type="Proteomes" id="UP001301958">
    <property type="component" value="Unassembled WGS sequence"/>
</dbReference>
<reference evidence="3" key="1">
    <citation type="journal article" date="2023" name="Mol. Phylogenet. Evol.">
        <title>Genome-scale phylogeny and comparative genomics of the fungal order Sordariales.</title>
        <authorList>
            <person name="Hensen N."/>
            <person name="Bonometti L."/>
            <person name="Westerberg I."/>
            <person name="Brannstrom I.O."/>
            <person name="Guillou S."/>
            <person name="Cros-Aarteil S."/>
            <person name="Calhoun S."/>
            <person name="Haridas S."/>
            <person name="Kuo A."/>
            <person name="Mondo S."/>
            <person name="Pangilinan J."/>
            <person name="Riley R."/>
            <person name="LaButti K."/>
            <person name="Andreopoulos B."/>
            <person name="Lipzen A."/>
            <person name="Chen C."/>
            <person name="Yan M."/>
            <person name="Daum C."/>
            <person name="Ng V."/>
            <person name="Clum A."/>
            <person name="Steindorff A."/>
            <person name="Ohm R.A."/>
            <person name="Martin F."/>
            <person name="Silar P."/>
            <person name="Natvig D.O."/>
            <person name="Lalanne C."/>
            <person name="Gautier V."/>
            <person name="Ament-Velasquez S.L."/>
            <person name="Kruys A."/>
            <person name="Hutchinson M.I."/>
            <person name="Powell A.J."/>
            <person name="Barry K."/>
            <person name="Miller A.N."/>
            <person name="Grigoriev I.V."/>
            <person name="Debuchy R."/>
            <person name="Gladieux P."/>
            <person name="Hiltunen Thoren M."/>
            <person name="Johannesson H."/>
        </authorList>
    </citation>
    <scope>NUCLEOTIDE SEQUENCE</scope>
    <source>
        <strain evidence="3">CBS 990.96</strain>
    </source>
</reference>
<feature type="region of interest" description="Disordered" evidence="2">
    <location>
        <begin position="350"/>
        <end position="388"/>
    </location>
</feature>
<evidence type="ECO:0000256" key="2">
    <source>
        <dbReference type="SAM" id="MobiDB-lite"/>
    </source>
</evidence>
<evidence type="ECO:0000313" key="3">
    <source>
        <dbReference type="EMBL" id="KAK4223638.1"/>
    </source>
</evidence>
<organism evidence="3 4">
    <name type="scientific">Podospora fimiseda</name>
    <dbReference type="NCBI Taxonomy" id="252190"/>
    <lineage>
        <taxon>Eukaryota</taxon>
        <taxon>Fungi</taxon>
        <taxon>Dikarya</taxon>
        <taxon>Ascomycota</taxon>
        <taxon>Pezizomycotina</taxon>
        <taxon>Sordariomycetes</taxon>
        <taxon>Sordariomycetidae</taxon>
        <taxon>Sordariales</taxon>
        <taxon>Podosporaceae</taxon>
        <taxon>Podospora</taxon>
    </lineage>
</organism>
<feature type="coiled-coil region" evidence="1">
    <location>
        <begin position="482"/>
        <end position="516"/>
    </location>
</feature>
<sequence>MDPESLIKILRAHDASFGPAAVRAVLQQHPWALLHLTPDTLLSPDELSQYVALEQSGITEKLASSAHLSTTQALSDHDIRDAIDQLNRSTQAITKQTETLKQQHEALDRLVSGDRRARQERAIFESEQKRKWDSRRLHLATQVEELSQSLDSHVLELEQQSGTGAASSLEQTVDSLFRSDDTLLSSLQKLGWELETEDPEEKSHVVMLRETCARLIKFIVEGLRTKLDRVYLECLEEAKNSRGNSRVAPGEVTAMQEELESLYSEILPVAQMSVEQQFLEPALKKVEARNGQSQLKSKQATEYIHDCLDYLLDHVQDLSARVEAYKAYQAAAGTVLDVAKSELAIKVDLRKSQASESSGNTSQRSAFESPVRPRPKQKPTRRYSGIGGEEPPLDEILRALAINLSEDEEDVQAQIKALANILTERRRKTDDVAKNVQESFEETAIKQIADGRLAIQLVRDSILAESPFGEVRLIDPEIEGSIAVLSQELEEVRKGKEAVEADMAKLRTKSAKKEELISRWGS</sequence>
<evidence type="ECO:0008006" key="5">
    <source>
        <dbReference type="Google" id="ProtNLM"/>
    </source>
</evidence>
<evidence type="ECO:0000313" key="4">
    <source>
        <dbReference type="Proteomes" id="UP001301958"/>
    </source>
</evidence>
<evidence type="ECO:0000256" key="1">
    <source>
        <dbReference type="SAM" id="Coils"/>
    </source>
</evidence>
<proteinExistence type="predicted"/>
<keyword evidence="4" id="KW-1185">Reference proteome</keyword>
<name>A0AAN7GSM9_9PEZI</name>
<comment type="caution">
    <text evidence="3">The sequence shown here is derived from an EMBL/GenBank/DDBJ whole genome shotgun (WGS) entry which is preliminary data.</text>
</comment>